<dbReference type="GO" id="GO:0003677">
    <property type="term" value="F:DNA binding"/>
    <property type="evidence" value="ECO:0007669"/>
    <property type="project" value="InterPro"/>
</dbReference>
<keyword evidence="4" id="KW-0731">Sigma factor</keyword>
<comment type="subunit">
    <text evidence="2">Interacts transiently with the RNA polymerase catalytic core formed by RpoA, RpoB, RpoC and RpoZ (2 alpha, 1 beta, 1 beta' and 1 omega subunit) to form the RNA polymerase holoenzyme that can initiate transcription.</text>
</comment>
<dbReference type="InterPro" id="IPR036388">
    <property type="entry name" value="WH-like_DNA-bd_sf"/>
</dbReference>
<sequence>MTLATDDDVFTAAVEPLRGELTAHCYRMLGSVHDAEDLVQETYIRAWRSYGKFEGRSSLRTWMYKIATNVCLTALDGRARRPMPTGLGQPAADPRGALESRPEVTWLEPLPDSVVWGGRPDDPEAATLDREGVRLAFVAALQHLTPPQRAAVVLFDVLGMQASEVAELLDTSVAAVNSSLQRARAHLAKLDPEEERASARTLDDARKRSLLAQYVDAFERYDIPRIVALLSADAVWEMPPFTGWYAGAEAIGDLIRSNCPAEQAGDQILVETSANGGPAFALYMRDPSDGVHRAFQLQVPTVGVDGVTHVSVFFDPGLFARFGLPEELPAEHRARAEALLATGGGSCSQ</sequence>
<dbReference type="RefSeq" id="WP_091184544.1">
    <property type="nucleotide sequence ID" value="NZ_FOFA01000009.1"/>
</dbReference>
<evidence type="ECO:0000313" key="8">
    <source>
        <dbReference type="EMBL" id="SER13139.1"/>
    </source>
</evidence>
<dbReference type="NCBIfam" id="TIGR02960">
    <property type="entry name" value="SigX5"/>
    <property type="match status" value="1"/>
</dbReference>
<dbReference type="GO" id="GO:0006352">
    <property type="term" value="P:DNA-templated transcription initiation"/>
    <property type="evidence" value="ECO:0007669"/>
    <property type="project" value="InterPro"/>
</dbReference>
<protein>
    <submittedName>
        <fullName evidence="8">RNA polymerase sigma-70 factor, ECF subfamily</fullName>
    </submittedName>
</protein>
<dbReference type="InterPro" id="IPR013249">
    <property type="entry name" value="RNA_pol_sigma70_r4_t2"/>
</dbReference>
<dbReference type="InterPro" id="IPR013324">
    <property type="entry name" value="RNA_pol_sigma_r3/r4-like"/>
</dbReference>
<accession>A0A1H9LPH0</accession>
<dbReference type="SUPFAM" id="SSF54427">
    <property type="entry name" value="NTF2-like"/>
    <property type="match status" value="1"/>
</dbReference>
<dbReference type="InterPro" id="IPR014284">
    <property type="entry name" value="RNA_pol_sigma-70_dom"/>
</dbReference>
<evidence type="ECO:0000259" key="7">
    <source>
        <dbReference type="Pfam" id="PF08281"/>
    </source>
</evidence>
<evidence type="ECO:0000256" key="4">
    <source>
        <dbReference type="ARBA" id="ARBA00023082"/>
    </source>
</evidence>
<evidence type="ECO:0000256" key="3">
    <source>
        <dbReference type="ARBA" id="ARBA00023015"/>
    </source>
</evidence>
<keyword evidence="3" id="KW-0805">Transcription regulation</keyword>
<dbReference type="InterPro" id="IPR013325">
    <property type="entry name" value="RNA_pol_sigma_r2"/>
</dbReference>
<dbReference type="Proteomes" id="UP000198504">
    <property type="component" value="Unassembled WGS sequence"/>
</dbReference>
<dbReference type="EMBL" id="FOFA01000009">
    <property type="protein sequence ID" value="SER13139.1"/>
    <property type="molecule type" value="Genomic_DNA"/>
</dbReference>
<evidence type="ECO:0000256" key="1">
    <source>
        <dbReference type="ARBA" id="ARBA00010641"/>
    </source>
</evidence>
<keyword evidence="5" id="KW-0804">Transcription</keyword>
<keyword evidence="9" id="KW-1185">Reference proteome</keyword>
<dbReference type="InterPro" id="IPR014305">
    <property type="entry name" value="RNA_pol_sigma-G_actinobac"/>
</dbReference>
<evidence type="ECO:0000256" key="5">
    <source>
        <dbReference type="ARBA" id="ARBA00023163"/>
    </source>
</evidence>
<dbReference type="OrthoDB" id="6689546at2"/>
<dbReference type="STRING" id="1036181.SAMN05421756_10944"/>
<comment type="similarity">
    <text evidence="1">Belongs to the sigma-70 factor family. ECF subfamily.</text>
</comment>
<dbReference type="AlphaFoldDB" id="A0A1H9LPH0"/>
<dbReference type="NCBIfam" id="TIGR02937">
    <property type="entry name" value="sigma70-ECF"/>
    <property type="match status" value="1"/>
</dbReference>
<evidence type="ECO:0000256" key="2">
    <source>
        <dbReference type="ARBA" id="ARBA00011344"/>
    </source>
</evidence>
<name>A0A1H9LPH0_9ACTN</name>
<dbReference type="Gene3D" id="1.10.10.10">
    <property type="entry name" value="Winged helix-like DNA-binding domain superfamily/Winged helix DNA-binding domain"/>
    <property type="match status" value="1"/>
</dbReference>
<dbReference type="SUPFAM" id="SSF88659">
    <property type="entry name" value="Sigma3 and sigma4 domains of RNA polymerase sigma factors"/>
    <property type="match status" value="1"/>
</dbReference>
<dbReference type="Gene3D" id="3.10.450.50">
    <property type="match status" value="1"/>
</dbReference>
<dbReference type="Pfam" id="PF04542">
    <property type="entry name" value="Sigma70_r2"/>
    <property type="match status" value="1"/>
</dbReference>
<proteinExistence type="inferred from homology"/>
<dbReference type="InterPro" id="IPR032710">
    <property type="entry name" value="NTF2-like_dom_sf"/>
</dbReference>
<feature type="domain" description="RNA polymerase sigma-70 region 2" evidence="6">
    <location>
        <begin position="14"/>
        <end position="80"/>
    </location>
</feature>
<evidence type="ECO:0000313" key="9">
    <source>
        <dbReference type="Proteomes" id="UP000198504"/>
    </source>
</evidence>
<dbReference type="Pfam" id="PF08281">
    <property type="entry name" value="Sigma70_r4_2"/>
    <property type="match status" value="1"/>
</dbReference>
<evidence type="ECO:0000259" key="6">
    <source>
        <dbReference type="Pfam" id="PF04542"/>
    </source>
</evidence>
<dbReference type="PANTHER" id="PTHR43133:SF65">
    <property type="entry name" value="ECF RNA POLYMERASE SIGMA FACTOR SIGG"/>
    <property type="match status" value="1"/>
</dbReference>
<dbReference type="InterPro" id="IPR007627">
    <property type="entry name" value="RNA_pol_sigma70_r2"/>
</dbReference>
<dbReference type="GO" id="GO:0016987">
    <property type="term" value="F:sigma factor activity"/>
    <property type="evidence" value="ECO:0007669"/>
    <property type="project" value="UniProtKB-KW"/>
</dbReference>
<dbReference type="NCBIfam" id="NF006089">
    <property type="entry name" value="PRK08241.1"/>
    <property type="match status" value="1"/>
</dbReference>
<gene>
    <name evidence="8" type="ORF">SAMN05421756_10944</name>
</gene>
<dbReference type="Gene3D" id="1.10.1740.10">
    <property type="match status" value="1"/>
</dbReference>
<reference evidence="9" key="1">
    <citation type="submission" date="2016-10" db="EMBL/GenBank/DDBJ databases">
        <authorList>
            <person name="Varghese N."/>
            <person name="Submissions S."/>
        </authorList>
    </citation>
    <scope>NUCLEOTIDE SEQUENCE [LARGE SCALE GENOMIC DNA]</scope>
    <source>
        <strain evidence="9">CGMCC 4.6856</strain>
    </source>
</reference>
<organism evidence="8 9">
    <name type="scientific">Microlunatus flavus</name>
    <dbReference type="NCBI Taxonomy" id="1036181"/>
    <lineage>
        <taxon>Bacteria</taxon>
        <taxon>Bacillati</taxon>
        <taxon>Actinomycetota</taxon>
        <taxon>Actinomycetes</taxon>
        <taxon>Propionibacteriales</taxon>
        <taxon>Propionibacteriaceae</taxon>
        <taxon>Microlunatus</taxon>
    </lineage>
</organism>
<dbReference type="PANTHER" id="PTHR43133">
    <property type="entry name" value="RNA POLYMERASE ECF-TYPE SIGMA FACTO"/>
    <property type="match status" value="1"/>
</dbReference>
<dbReference type="InterPro" id="IPR039425">
    <property type="entry name" value="RNA_pol_sigma-70-like"/>
</dbReference>
<dbReference type="SUPFAM" id="SSF88946">
    <property type="entry name" value="Sigma2 domain of RNA polymerase sigma factors"/>
    <property type="match status" value="1"/>
</dbReference>
<feature type="domain" description="RNA polymerase sigma factor 70 region 4 type 2" evidence="7">
    <location>
        <begin position="135"/>
        <end position="187"/>
    </location>
</feature>